<comment type="caution">
    <text evidence="1">The sequence shown here is derived from an EMBL/GenBank/DDBJ whole genome shotgun (WGS) entry which is preliminary data.</text>
</comment>
<gene>
    <name evidence="1" type="ORF">CPB83DRAFT_851218</name>
</gene>
<dbReference type="OrthoDB" id="2748218at2759"/>
<dbReference type="AlphaFoldDB" id="A0A9P6EJZ8"/>
<dbReference type="Proteomes" id="UP000807306">
    <property type="component" value="Unassembled WGS sequence"/>
</dbReference>
<protein>
    <submittedName>
        <fullName evidence="1">Uncharacterized protein</fullName>
    </submittedName>
</protein>
<name>A0A9P6EJZ8_9AGAR</name>
<evidence type="ECO:0000313" key="1">
    <source>
        <dbReference type="EMBL" id="KAF9530232.1"/>
    </source>
</evidence>
<dbReference type="EMBL" id="MU157841">
    <property type="protein sequence ID" value="KAF9530232.1"/>
    <property type="molecule type" value="Genomic_DNA"/>
</dbReference>
<keyword evidence="2" id="KW-1185">Reference proteome</keyword>
<evidence type="ECO:0000313" key="2">
    <source>
        <dbReference type="Proteomes" id="UP000807306"/>
    </source>
</evidence>
<sequence length="115" mass="13130">MSIQNSEDGQNTSNHQSGECYVVQVIIRQAYKNVVKELTAFYLSQFEITKAIESILYAHILAPLPEEVRVEGSGFVLRGKRQPWVYGKTLELSWGQQNIKACDEKWSFEFEVADA</sequence>
<organism evidence="1 2">
    <name type="scientific">Crepidotus variabilis</name>
    <dbReference type="NCBI Taxonomy" id="179855"/>
    <lineage>
        <taxon>Eukaryota</taxon>
        <taxon>Fungi</taxon>
        <taxon>Dikarya</taxon>
        <taxon>Basidiomycota</taxon>
        <taxon>Agaricomycotina</taxon>
        <taxon>Agaricomycetes</taxon>
        <taxon>Agaricomycetidae</taxon>
        <taxon>Agaricales</taxon>
        <taxon>Agaricineae</taxon>
        <taxon>Crepidotaceae</taxon>
        <taxon>Crepidotus</taxon>
    </lineage>
</organism>
<accession>A0A9P6EJZ8</accession>
<proteinExistence type="predicted"/>
<reference evidence="1" key="1">
    <citation type="submission" date="2020-11" db="EMBL/GenBank/DDBJ databases">
        <authorList>
            <consortium name="DOE Joint Genome Institute"/>
            <person name="Ahrendt S."/>
            <person name="Riley R."/>
            <person name="Andreopoulos W."/>
            <person name="Labutti K."/>
            <person name="Pangilinan J."/>
            <person name="Ruiz-Duenas F.J."/>
            <person name="Barrasa J.M."/>
            <person name="Sanchez-Garcia M."/>
            <person name="Camarero S."/>
            <person name="Miyauchi S."/>
            <person name="Serrano A."/>
            <person name="Linde D."/>
            <person name="Babiker R."/>
            <person name="Drula E."/>
            <person name="Ayuso-Fernandez I."/>
            <person name="Pacheco R."/>
            <person name="Padilla G."/>
            <person name="Ferreira P."/>
            <person name="Barriuso J."/>
            <person name="Kellner H."/>
            <person name="Castanera R."/>
            <person name="Alfaro M."/>
            <person name="Ramirez L."/>
            <person name="Pisabarro A.G."/>
            <person name="Kuo A."/>
            <person name="Tritt A."/>
            <person name="Lipzen A."/>
            <person name="He G."/>
            <person name="Yan M."/>
            <person name="Ng V."/>
            <person name="Cullen D."/>
            <person name="Martin F."/>
            <person name="Rosso M.-N."/>
            <person name="Henrissat B."/>
            <person name="Hibbett D."/>
            <person name="Martinez A.T."/>
            <person name="Grigoriev I.V."/>
        </authorList>
    </citation>
    <scope>NUCLEOTIDE SEQUENCE</scope>
    <source>
        <strain evidence="1">CBS 506.95</strain>
    </source>
</reference>